<feature type="transmembrane region" description="Helical" evidence="8">
    <location>
        <begin position="248"/>
        <end position="273"/>
    </location>
</feature>
<dbReference type="Proteomes" id="UP000184096">
    <property type="component" value="Chromosome I"/>
</dbReference>
<comment type="similarity">
    <text evidence="2">Belongs to the autoinducer-2 exporter (AI-2E) (TC 2.A.86) family.</text>
</comment>
<evidence type="ECO:0000256" key="8">
    <source>
        <dbReference type="SAM" id="Phobius"/>
    </source>
</evidence>
<dbReference type="InterPro" id="IPR002549">
    <property type="entry name" value="AI-2E-like"/>
</dbReference>
<name>A0A1M7UC43_9BRAD</name>
<evidence type="ECO:0000256" key="7">
    <source>
        <dbReference type="ARBA" id="ARBA00023136"/>
    </source>
</evidence>
<keyword evidence="10" id="KW-1185">Reference proteome</keyword>
<keyword evidence="5 8" id="KW-0812">Transmembrane</keyword>
<dbReference type="OrthoDB" id="8113547at2"/>
<dbReference type="PANTHER" id="PTHR21716:SF67">
    <property type="entry name" value="TRANSPORT PROTEIN YDIK-RELATED"/>
    <property type="match status" value="1"/>
</dbReference>
<dbReference type="GO" id="GO:0005886">
    <property type="term" value="C:plasma membrane"/>
    <property type="evidence" value="ECO:0007669"/>
    <property type="project" value="UniProtKB-SubCell"/>
</dbReference>
<evidence type="ECO:0000313" key="10">
    <source>
        <dbReference type="Proteomes" id="UP000184096"/>
    </source>
</evidence>
<evidence type="ECO:0000256" key="1">
    <source>
        <dbReference type="ARBA" id="ARBA00004651"/>
    </source>
</evidence>
<feature type="transmembrane region" description="Helical" evidence="8">
    <location>
        <begin position="316"/>
        <end position="341"/>
    </location>
</feature>
<organism evidence="9 10">
    <name type="scientific">Bradyrhizobium erythrophlei</name>
    <dbReference type="NCBI Taxonomy" id="1437360"/>
    <lineage>
        <taxon>Bacteria</taxon>
        <taxon>Pseudomonadati</taxon>
        <taxon>Pseudomonadota</taxon>
        <taxon>Alphaproteobacteria</taxon>
        <taxon>Hyphomicrobiales</taxon>
        <taxon>Nitrobacteraceae</taxon>
        <taxon>Bradyrhizobium</taxon>
    </lineage>
</organism>
<feature type="transmembrane region" description="Helical" evidence="8">
    <location>
        <begin position="208"/>
        <end position="236"/>
    </location>
</feature>
<feature type="transmembrane region" description="Helical" evidence="8">
    <location>
        <begin position="280"/>
        <end position="296"/>
    </location>
</feature>
<dbReference type="AlphaFoldDB" id="A0A1M7UC43"/>
<keyword evidence="6 8" id="KW-1133">Transmembrane helix</keyword>
<keyword evidence="4" id="KW-1003">Cell membrane</keyword>
<evidence type="ECO:0000256" key="6">
    <source>
        <dbReference type="ARBA" id="ARBA00022989"/>
    </source>
</evidence>
<evidence type="ECO:0000256" key="2">
    <source>
        <dbReference type="ARBA" id="ARBA00009773"/>
    </source>
</evidence>
<feature type="transmembrane region" description="Helical" evidence="8">
    <location>
        <begin position="15"/>
        <end position="33"/>
    </location>
</feature>
<comment type="subcellular location">
    <subcellularLocation>
        <location evidence="1">Cell membrane</location>
        <topology evidence="1">Multi-pass membrane protein</topology>
    </subcellularLocation>
</comment>
<feature type="transmembrane region" description="Helical" evidence="8">
    <location>
        <begin position="69"/>
        <end position="90"/>
    </location>
</feature>
<reference evidence="10" key="1">
    <citation type="submission" date="2016-11" db="EMBL/GenBank/DDBJ databases">
        <authorList>
            <person name="Varghese N."/>
            <person name="Submissions S."/>
        </authorList>
    </citation>
    <scope>NUCLEOTIDE SEQUENCE [LARGE SCALE GENOMIC DNA]</scope>
    <source>
        <strain evidence="10">GAS401</strain>
    </source>
</reference>
<dbReference type="EMBL" id="LT670849">
    <property type="protein sequence ID" value="SHN80506.1"/>
    <property type="molecule type" value="Genomic_DNA"/>
</dbReference>
<evidence type="ECO:0000256" key="5">
    <source>
        <dbReference type="ARBA" id="ARBA00022692"/>
    </source>
</evidence>
<feature type="transmembrane region" description="Helical" evidence="8">
    <location>
        <begin position="39"/>
        <end position="57"/>
    </location>
</feature>
<protein>
    <submittedName>
        <fullName evidence="9">Predicted PurR-regulated permease PerM</fullName>
    </submittedName>
</protein>
<dbReference type="Pfam" id="PF01594">
    <property type="entry name" value="AI-2E_transport"/>
    <property type="match status" value="1"/>
</dbReference>
<feature type="transmembrane region" description="Helical" evidence="8">
    <location>
        <begin position="154"/>
        <end position="187"/>
    </location>
</feature>
<keyword evidence="7 8" id="KW-0472">Membrane</keyword>
<evidence type="ECO:0000313" key="9">
    <source>
        <dbReference type="EMBL" id="SHN80506.1"/>
    </source>
</evidence>
<gene>
    <name evidence="9" type="ORF">SAMN05444170_4381</name>
</gene>
<keyword evidence="3" id="KW-0813">Transport</keyword>
<evidence type="ECO:0000256" key="4">
    <source>
        <dbReference type="ARBA" id="ARBA00022475"/>
    </source>
</evidence>
<dbReference type="PANTHER" id="PTHR21716">
    <property type="entry name" value="TRANSMEMBRANE PROTEIN"/>
    <property type="match status" value="1"/>
</dbReference>
<proteinExistence type="inferred from homology"/>
<accession>A0A1M7UC43</accession>
<evidence type="ECO:0000256" key="3">
    <source>
        <dbReference type="ARBA" id="ARBA00022448"/>
    </source>
</evidence>
<sequence>MALRMFRQSIAGDEIIQLAVRLVLIALLAYWSFVLIRPFIPILIWSMVLAVSLYPPYDWLSLHLGNRPKLAAATTTGVTLAIIVGPVTWLGSGLVDGLQSIAGHLSAGTLTIPAPPEGVKGWPIVGGQIYTLWDYASTNLRAALRELAPHLKPLASLVLAFAGSAGLGALKFVAAVALSGFLFHYGPRLVTTTKMIQTRLVTQRSQDFVALAGLTIRTVANGVIGVAVLQAMLAGIGLKLAGVPHAGLLAFAVLILAVLQIGSAVVLIPVMIWIWATKDFAAALPLIIYLLIVGFADNVVKPILMGRGLSTPTLVIFIGVLGGMLAHGILGLFVGPIVLAVTWELARAWIREERAELAGPDMEQGTEALAAKA</sequence>